<organism evidence="3 4">
    <name type="scientific">Podospora australis</name>
    <dbReference type="NCBI Taxonomy" id="1536484"/>
    <lineage>
        <taxon>Eukaryota</taxon>
        <taxon>Fungi</taxon>
        <taxon>Dikarya</taxon>
        <taxon>Ascomycota</taxon>
        <taxon>Pezizomycotina</taxon>
        <taxon>Sordariomycetes</taxon>
        <taxon>Sordariomycetidae</taxon>
        <taxon>Sordariales</taxon>
        <taxon>Podosporaceae</taxon>
        <taxon>Podospora</taxon>
    </lineage>
</organism>
<keyword evidence="4" id="KW-1185">Reference proteome</keyword>
<protein>
    <recommendedName>
        <fullName evidence="5">Secreted protein</fullName>
    </recommendedName>
</protein>
<evidence type="ECO:0000256" key="1">
    <source>
        <dbReference type="SAM" id="MobiDB-lite"/>
    </source>
</evidence>
<evidence type="ECO:0000313" key="4">
    <source>
        <dbReference type="Proteomes" id="UP001302126"/>
    </source>
</evidence>
<evidence type="ECO:0008006" key="5">
    <source>
        <dbReference type="Google" id="ProtNLM"/>
    </source>
</evidence>
<feature type="compositionally biased region" description="Basic residues" evidence="1">
    <location>
        <begin position="99"/>
        <end position="108"/>
    </location>
</feature>
<dbReference type="AlphaFoldDB" id="A0AAN6WJW7"/>
<proteinExistence type="predicted"/>
<dbReference type="EMBL" id="MU864562">
    <property type="protein sequence ID" value="KAK4183270.1"/>
    <property type="molecule type" value="Genomic_DNA"/>
</dbReference>
<sequence length="108" mass="11944">MGVRITPPNLIHVAFSLFINLTMCAEKRASRSTDSVVAVTPVSTTNTMLNLSWPNTALAGWIVTRKIFPKSNPAIAIGKISPRSTWPTDQHPVQPRPISLRHRPYGSR</sequence>
<keyword evidence="2" id="KW-0732">Signal</keyword>
<reference evidence="3" key="1">
    <citation type="journal article" date="2023" name="Mol. Phylogenet. Evol.">
        <title>Genome-scale phylogeny and comparative genomics of the fungal order Sordariales.</title>
        <authorList>
            <person name="Hensen N."/>
            <person name="Bonometti L."/>
            <person name="Westerberg I."/>
            <person name="Brannstrom I.O."/>
            <person name="Guillou S."/>
            <person name="Cros-Aarteil S."/>
            <person name="Calhoun S."/>
            <person name="Haridas S."/>
            <person name="Kuo A."/>
            <person name="Mondo S."/>
            <person name="Pangilinan J."/>
            <person name="Riley R."/>
            <person name="LaButti K."/>
            <person name="Andreopoulos B."/>
            <person name="Lipzen A."/>
            <person name="Chen C."/>
            <person name="Yan M."/>
            <person name="Daum C."/>
            <person name="Ng V."/>
            <person name="Clum A."/>
            <person name="Steindorff A."/>
            <person name="Ohm R.A."/>
            <person name="Martin F."/>
            <person name="Silar P."/>
            <person name="Natvig D.O."/>
            <person name="Lalanne C."/>
            <person name="Gautier V."/>
            <person name="Ament-Velasquez S.L."/>
            <person name="Kruys A."/>
            <person name="Hutchinson M.I."/>
            <person name="Powell A.J."/>
            <person name="Barry K."/>
            <person name="Miller A.N."/>
            <person name="Grigoriev I.V."/>
            <person name="Debuchy R."/>
            <person name="Gladieux P."/>
            <person name="Hiltunen Thoren M."/>
            <person name="Johannesson H."/>
        </authorList>
    </citation>
    <scope>NUCLEOTIDE SEQUENCE</scope>
    <source>
        <strain evidence="3">PSN309</strain>
    </source>
</reference>
<evidence type="ECO:0000256" key="2">
    <source>
        <dbReference type="SAM" id="SignalP"/>
    </source>
</evidence>
<evidence type="ECO:0000313" key="3">
    <source>
        <dbReference type="EMBL" id="KAK4183270.1"/>
    </source>
</evidence>
<reference evidence="3" key="2">
    <citation type="submission" date="2023-05" db="EMBL/GenBank/DDBJ databases">
        <authorList>
            <consortium name="Lawrence Berkeley National Laboratory"/>
            <person name="Steindorff A."/>
            <person name="Hensen N."/>
            <person name="Bonometti L."/>
            <person name="Westerberg I."/>
            <person name="Brannstrom I.O."/>
            <person name="Guillou S."/>
            <person name="Cros-Aarteil S."/>
            <person name="Calhoun S."/>
            <person name="Haridas S."/>
            <person name="Kuo A."/>
            <person name="Mondo S."/>
            <person name="Pangilinan J."/>
            <person name="Riley R."/>
            <person name="Labutti K."/>
            <person name="Andreopoulos B."/>
            <person name="Lipzen A."/>
            <person name="Chen C."/>
            <person name="Yanf M."/>
            <person name="Daum C."/>
            <person name="Ng V."/>
            <person name="Clum A."/>
            <person name="Ohm R."/>
            <person name="Martin F."/>
            <person name="Silar P."/>
            <person name="Natvig D."/>
            <person name="Lalanne C."/>
            <person name="Gautier V."/>
            <person name="Ament-Velasquez S.L."/>
            <person name="Kruys A."/>
            <person name="Hutchinson M.I."/>
            <person name="Powell A.J."/>
            <person name="Barry K."/>
            <person name="Miller A.N."/>
            <person name="Grigoriev I.V."/>
            <person name="Debuchy R."/>
            <person name="Gladieux P."/>
            <person name="Thoren M.H."/>
            <person name="Johannesson H."/>
        </authorList>
    </citation>
    <scope>NUCLEOTIDE SEQUENCE</scope>
    <source>
        <strain evidence="3">PSN309</strain>
    </source>
</reference>
<name>A0AAN6WJW7_9PEZI</name>
<dbReference type="Proteomes" id="UP001302126">
    <property type="component" value="Unassembled WGS sequence"/>
</dbReference>
<feature type="signal peptide" evidence="2">
    <location>
        <begin position="1"/>
        <end position="24"/>
    </location>
</feature>
<gene>
    <name evidence="3" type="ORF">QBC35DRAFT_508349</name>
</gene>
<accession>A0AAN6WJW7</accession>
<feature type="region of interest" description="Disordered" evidence="1">
    <location>
        <begin position="79"/>
        <end position="108"/>
    </location>
</feature>
<comment type="caution">
    <text evidence="3">The sequence shown here is derived from an EMBL/GenBank/DDBJ whole genome shotgun (WGS) entry which is preliminary data.</text>
</comment>
<feature type="chain" id="PRO_5042897126" description="Secreted protein" evidence="2">
    <location>
        <begin position="25"/>
        <end position="108"/>
    </location>
</feature>